<dbReference type="InterPro" id="IPR003961">
    <property type="entry name" value="FN3_dom"/>
</dbReference>
<evidence type="ECO:0000259" key="5">
    <source>
        <dbReference type="PROSITE" id="PS50853"/>
    </source>
</evidence>
<dbReference type="PANTHER" id="PTHR13817">
    <property type="entry name" value="TITIN"/>
    <property type="match status" value="1"/>
</dbReference>
<keyword evidence="1" id="KW-0677">Repeat</keyword>
<feature type="domain" description="Fibronectin type-III" evidence="5">
    <location>
        <begin position="144"/>
        <end position="241"/>
    </location>
</feature>
<name>A0ABW9QV58_9ACTN</name>
<keyword evidence="2" id="KW-0326">Glycosidase</keyword>
<protein>
    <recommendedName>
        <fullName evidence="5">Fibronectin type-III domain-containing protein</fullName>
    </recommendedName>
</protein>
<feature type="domain" description="Fibronectin type-III" evidence="5">
    <location>
        <begin position="442"/>
        <end position="534"/>
    </location>
</feature>
<evidence type="ECO:0000256" key="3">
    <source>
        <dbReference type="SAM" id="MobiDB-lite"/>
    </source>
</evidence>
<dbReference type="PANTHER" id="PTHR13817:SF73">
    <property type="entry name" value="FIBRONECTIN TYPE-III DOMAIN-CONTAINING PROTEIN"/>
    <property type="match status" value="1"/>
</dbReference>
<feature type="chain" id="PRO_5045931689" description="Fibronectin type-III domain-containing protein" evidence="4">
    <location>
        <begin position="32"/>
        <end position="1027"/>
    </location>
</feature>
<keyword evidence="2" id="KW-0378">Hydrolase</keyword>
<dbReference type="PRINTS" id="PR00014">
    <property type="entry name" value="FNTYPEIII"/>
</dbReference>
<dbReference type="InterPro" id="IPR050964">
    <property type="entry name" value="Striated_Muscle_Regulatory"/>
</dbReference>
<organism evidence="6 7">
    <name type="scientific">Acidiferrimicrobium australe</name>
    <dbReference type="NCBI Taxonomy" id="2664430"/>
    <lineage>
        <taxon>Bacteria</taxon>
        <taxon>Bacillati</taxon>
        <taxon>Actinomycetota</taxon>
        <taxon>Acidimicrobiia</taxon>
        <taxon>Acidimicrobiales</taxon>
        <taxon>Acidimicrobiaceae</taxon>
        <taxon>Acidiferrimicrobium</taxon>
    </lineage>
</organism>
<feature type="domain" description="Fibronectin type-III" evidence="5">
    <location>
        <begin position="740"/>
        <end position="840"/>
    </location>
</feature>
<comment type="caution">
    <text evidence="6">The sequence shown here is derived from an EMBL/GenBank/DDBJ whole genome shotgun (WGS) entry which is preliminary data.</text>
</comment>
<sequence>MDSKKRTLKRLGIAGVATAMTTLGAPALAGAATLAPHAATASTAPNAPTALTAKAGSNLSVHLTWSAPSGAKPLGYNVYVGSTSGGESASPANGNVLITGTSFTYTGATSPGPLYFTVAAVNAGGTSKASSEASATVNYILDSAPQSLTAKGGYQQAVLSWTPPTTGDTPNSYVVLDGTSAGSLNVVPSADVSMNSTSTSATVSGLGTSGTEYFAIEAVDNAGTSPASNTASATLGVTAPTAPTKVKASVNSSAEATVTWTKDATPGTIGDATSTPVTYYVYEGTKSGGETLVGSTTGSTYTTAPLANGTYYFYVKAATTAGGFSGPSSEVVTPVNAPTAPTGLKVTATGYSAADLSWTAPSGGAPSGYELLYSTTGAANSFTAVSSNKTFTMTSPTATTADVSGLAPSTKYYFEVETVGTPVNSVPSNVVSTTTTVTKPGTPMNLTGYYSSGKATLTFQPVLGSASDTYSVYVNGSTTAAKSTTTTASATPGYEQITVPNLATGFTYSMSVVASNPDGSSAAAGPISILAGQAKPNAPTGLTATDVTGSPSQVELTFNAPADQGNGPVTNYVVLDGSSPSALTVDSSAHANGVAAGTTSNSTDWIVPGLNTGQPYYFEVEAVNAAGNSPASAAAQATPMSTPTAAPTLSASATNGEVDLSWTAVSSITANDGGSPIIGYNVYENGSKTPVNSSPISGTSYAVTGLTNSTAYTFTVAAVNAQGAGIQSSPALSATPKVGKPDAPTGVNATANGSVIDLSWKAPANNGGSAITGYKVLEATVTGGVPGTYAEVDGGSPVTGMSAVIDGLTTGTTYSFEVQAVNANGTGPASSAASATAGSAASAPSQPGTPTATALSGGRALVAWGAPSSDGGEPVLGYFVTAHLVGGKGKTVFVTGTNATVSGLMTGTYYFTVVAKNSVGNGTPSSPSSFVKVTAPAPVKVYVTPPKMIAKAGVTVIRVTTSRPGVQVHLFDEAFGTSHYFQKKIMTTTAQSNGTGVAIFKIGIARANKFFVVADGVKSNTVIARVK</sequence>
<keyword evidence="7" id="KW-1185">Reference proteome</keyword>
<dbReference type="PROSITE" id="PS50853">
    <property type="entry name" value="FN3"/>
    <property type="match status" value="9"/>
</dbReference>
<feature type="domain" description="Fibronectin type-III" evidence="5">
    <location>
        <begin position="47"/>
        <end position="140"/>
    </location>
</feature>
<gene>
    <name evidence="6" type="ORF">GHK86_11420</name>
</gene>
<dbReference type="Gene3D" id="2.60.40.10">
    <property type="entry name" value="Immunoglobulins"/>
    <property type="match status" value="9"/>
</dbReference>
<feature type="domain" description="Fibronectin type-III" evidence="5">
    <location>
        <begin position="846"/>
        <end position="937"/>
    </location>
</feature>
<feature type="domain" description="Fibronectin type-III" evidence="5">
    <location>
        <begin position="242"/>
        <end position="339"/>
    </location>
</feature>
<feature type="signal peptide" evidence="4">
    <location>
        <begin position="1"/>
        <end position="31"/>
    </location>
</feature>
<dbReference type="CDD" id="cd00063">
    <property type="entry name" value="FN3"/>
    <property type="match status" value="7"/>
</dbReference>
<evidence type="ECO:0000313" key="6">
    <source>
        <dbReference type="EMBL" id="MST33324.1"/>
    </source>
</evidence>
<feature type="domain" description="Fibronectin type-III" evidence="5">
    <location>
        <begin position="340"/>
        <end position="441"/>
    </location>
</feature>
<dbReference type="SUPFAM" id="SSF49265">
    <property type="entry name" value="Fibronectin type III"/>
    <property type="match status" value="5"/>
</dbReference>
<feature type="domain" description="Fibronectin type-III" evidence="5">
    <location>
        <begin position="538"/>
        <end position="645"/>
    </location>
</feature>
<dbReference type="InterPro" id="IPR036116">
    <property type="entry name" value="FN3_sf"/>
</dbReference>
<dbReference type="Pfam" id="PF00041">
    <property type="entry name" value="fn3"/>
    <property type="match status" value="5"/>
</dbReference>
<evidence type="ECO:0000256" key="4">
    <source>
        <dbReference type="SAM" id="SignalP"/>
    </source>
</evidence>
<proteinExistence type="predicted"/>
<reference evidence="6 7" key="1">
    <citation type="submission" date="2019-11" db="EMBL/GenBank/DDBJ databases">
        <title>Acidiferrimicrobium australis gen. nov., sp. nov., an acidophilic and obligately heterotrophic, member of the Actinobacteria that catalyses dissimilatory oxido- reduction of iron isolated from metal-rich acidic water in Chile.</title>
        <authorList>
            <person name="Gonzalez D."/>
            <person name="Huber K."/>
            <person name="Hedrich S."/>
            <person name="Rojas-Villalobos C."/>
            <person name="Quatrini R."/>
            <person name="Dinamarca M.A."/>
            <person name="Schwarz A."/>
            <person name="Canales C."/>
            <person name="Nancucheo I."/>
        </authorList>
    </citation>
    <scope>NUCLEOTIDE SEQUENCE [LARGE SCALE GENOMIC DNA]</scope>
    <source>
        <strain evidence="6 7">USS-CCA1</strain>
    </source>
</reference>
<feature type="domain" description="Fibronectin type-III" evidence="5">
    <location>
        <begin position="646"/>
        <end position="738"/>
    </location>
</feature>
<dbReference type="InterPro" id="IPR013783">
    <property type="entry name" value="Ig-like_fold"/>
</dbReference>
<accession>A0ABW9QV58</accession>
<evidence type="ECO:0000256" key="2">
    <source>
        <dbReference type="ARBA" id="ARBA00023295"/>
    </source>
</evidence>
<dbReference type="Proteomes" id="UP000437736">
    <property type="component" value="Unassembled WGS sequence"/>
</dbReference>
<dbReference type="SMART" id="SM00060">
    <property type="entry name" value="FN3"/>
    <property type="match status" value="9"/>
</dbReference>
<evidence type="ECO:0000256" key="1">
    <source>
        <dbReference type="ARBA" id="ARBA00022737"/>
    </source>
</evidence>
<evidence type="ECO:0000313" key="7">
    <source>
        <dbReference type="Proteomes" id="UP000437736"/>
    </source>
</evidence>
<dbReference type="EMBL" id="WJHE01000559">
    <property type="protein sequence ID" value="MST33324.1"/>
    <property type="molecule type" value="Genomic_DNA"/>
</dbReference>
<feature type="region of interest" description="Disordered" evidence="3">
    <location>
        <begin position="827"/>
        <end position="854"/>
    </location>
</feature>
<keyword evidence="4" id="KW-0732">Signal</keyword>